<reference evidence="1 2" key="1">
    <citation type="submission" date="2023-03" db="EMBL/GenBank/DDBJ databases">
        <title>Mating type loci evolution in Malassezia.</title>
        <authorList>
            <person name="Coelho M.A."/>
        </authorList>
    </citation>
    <scope>NUCLEOTIDE SEQUENCE [LARGE SCALE GENOMIC DNA]</scope>
    <source>
        <strain evidence="1 2">CBS 13387</strain>
    </source>
</reference>
<dbReference type="InterPro" id="IPR002885">
    <property type="entry name" value="PPR_rpt"/>
</dbReference>
<dbReference type="Pfam" id="PF13812">
    <property type="entry name" value="PPR_3"/>
    <property type="match status" value="1"/>
</dbReference>
<dbReference type="Proteomes" id="UP001217582">
    <property type="component" value="Chromosome 3"/>
</dbReference>
<protein>
    <recommendedName>
        <fullName evidence="3">Pentatricopeptide repeat-containing protein</fullName>
    </recommendedName>
</protein>
<name>A0AAJ5Z0M8_9BASI</name>
<dbReference type="PANTHER" id="PTHR45613">
    <property type="entry name" value="PENTATRICOPEPTIDE REPEAT-CONTAINING PROTEIN"/>
    <property type="match status" value="1"/>
</dbReference>
<dbReference type="AlphaFoldDB" id="A0AAJ5Z0M8"/>
<dbReference type="NCBIfam" id="TIGR00756">
    <property type="entry name" value="PPR"/>
    <property type="match status" value="2"/>
</dbReference>
<dbReference type="InterPro" id="IPR011990">
    <property type="entry name" value="TPR-like_helical_dom_sf"/>
</dbReference>
<dbReference type="Pfam" id="PF01535">
    <property type="entry name" value="PPR"/>
    <property type="match status" value="2"/>
</dbReference>
<sequence length="787" mass="87668">MLRRCVQSAGRWRHMPPLRPIMHAAHVPEIGMLRSGFETRDLEQVWEAWTSLRSQQQLHHLRRNDFADLLALVRANLVHTPIGTRRKAAWKERCIEWGLHAAERRDLFGVLGWMRIELLCDDADGAIQLFDAYVDARKHARVPANDSVHILDAGQAKEPVRDTLEMLVLAHAMKNDLAGLVRTMQSFDVGTHTELFFDMAHARRQYTKLLRLLHGTDASATEHAAQVYERAFDWISHAELARGLLGGHGGRAGPNRIARLLGSLLARGDVTNAWRLYSTAKAAGVASTVEASGWLAVEQLAQPGPLGAWTDSAWVVCLGGFLSAGRLDLAAHVWRDIVGLRQHMPEAWPPMSVWNAMLDGYARSGRYDLASKTWRVLCGKLRPEYLPLALETSQMLPVPPHGPDAVCYTTMIAATFRERRADEGMNLYHALRAKQARQELHVPVETYNAVLHGLCLTNHLDKAHALLRSMGQNGVPSPSITTINVLLRAQARQKQLHAMADTLRCIAPLGLHPDVVTFTTVLDALLRTSTSPAMAQQAVQQVMQLMQSMDVQPNSVTLTSMIKACLHTKDDVPPRIGVALQLLHTMCTNLKVAPTAITFETLILGLVPFSSRLDREAYELPPSLSQPWPPLWPNEAPPQEPLPAVTRLVLLLWHMMVQQHITPTPDTYRSLVRLLLAPRAPMFCFRRGVCITDALLHAHGDLLRHVQAPASVMPPASPPALASWTAVLKALMRPNPAVDVEVRRQVLEAVLQHFRKSPHGAKMYLNTSQDRHAHLARIVQLAEHSIE</sequence>
<proteinExistence type="predicted"/>
<dbReference type="Pfam" id="PF13041">
    <property type="entry name" value="PPR_2"/>
    <property type="match status" value="1"/>
</dbReference>
<gene>
    <name evidence="1" type="ORF">MARU1_001802</name>
</gene>
<dbReference type="PANTHER" id="PTHR45613:SF9">
    <property type="entry name" value="MITOCHONDRIAL GROUP I INTRON SPLICING FACTOR CCM1"/>
    <property type="match status" value="1"/>
</dbReference>
<evidence type="ECO:0000313" key="2">
    <source>
        <dbReference type="Proteomes" id="UP001217582"/>
    </source>
</evidence>
<evidence type="ECO:0008006" key="3">
    <source>
        <dbReference type="Google" id="ProtNLM"/>
    </source>
</evidence>
<dbReference type="EMBL" id="CP119918">
    <property type="protein sequence ID" value="WFD15778.1"/>
    <property type="molecule type" value="Genomic_DNA"/>
</dbReference>
<accession>A0AAJ5Z0M8</accession>
<organism evidence="1 2">
    <name type="scientific">Malassezia arunalokei</name>
    <dbReference type="NCBI Taxonomy" id="1514897"/>
    <lineage>
        <taxon>Eukaryota</taxon>
        <taxon>Fungi</taxon>
        <taxon>Dikarya</taxon>
        <taxon>Basidiomycota</taxon>
        <taxon>Ustilaginomycotina</taxon>
        <taxon>Malasseziomycetes</taxon>
        <taxon>Malasseziales</taxon>
        <taxon>Malasseziaceae</taxon>
        <taxon>Malassezia</taxon>
    </lineage>
</organism>
<evidence type="ECO:0000313" key="1">
    <source>
        <dbReference type="EMBL" id="WFD15778.1"/>
    </source>
</evidence>
<keyword evidence="2" id="KW-1185">Reference proteome</keyword>
<dbReference type="Gene3D" id="1.25.40.10">
    <property type="entry name" value="Tetratricopeptide repeat domain"/>
    <property type="match status" value="2"/>
</dbReference>